<protein>
    <submittedName>
        <fullName evidence="1">Uncharacterized protein</fullName>
    </submittedName>
</protein>
<gene>
    <name evidence="1" type="ORF">L211DRAFT_523256</name>
</gene>
<keyword evidence="2" id="KW-1185">Reference proteome</keyword>
<evidence type="ECO:0000313" key="1">
    <source>
        <dbReference type="EMBL" id="RPB20391.1"/>
    </source>
</evidence>
<accession>A0A3N4LIB4</accession>
<organism evidence="1 2">
    <name type="scientific">Terfezia boudieri ATCC MYA-4762</name>
    <dbReference type="NCBI Taxonomy" id="1051890"/>
    <lineage>
        <taxon>Eukaryota</taxon>
        <taxon>Fungi</taxon>
        <taxon>Dikarya</taxon>
        <taxon>Ascomycota</taxon>
        <taxon>Pezizomycotina</taxon>
        <taxon>Pezizomycetes</taxon>
        <taxon>Pezizales</taxon>
        <taxon>Pezizaceae</taxon>
        <taxon>Terfezia</taxon>
    </lineage>
</organism>
<dbReference type="EMBL" id="ML121572">
    <property type="protein sequence ID" value="RPB20391.1"/>
    <property type="molecule type" value="Genomic_DNA"/>
</dbReference>
<evidence type="ECO:0000313" key="2">
    <source>
        <dbReference type="Proteomes" id="UP000267821"/>
    </source>
</evidence>
<dbReference type="InParanoid" id="A0A3N4LIB4"/>
<name>A0A3N4LIB4_9PEZI</name>
<dbReference type="AlphaFoldDB" id="A0A3N4LIB4"/>
<sequence length="56" mass="6269">MRSSDNMLMLAAILKARHIDALTMDLSDDDDDTPQYRAPITYEMKNSSLPSLPSVL</sequence>
<proteinExistence type="predicted"/>
<dbReference type="Proteomes" id="UP000267821">
    <property type="component" value="Unassembled WGS sequence"/>
</dbReference>
<reference evidence="1 2" key="1">
    <citation type="journal article" date="2018" name="Nat. Ecol. Evol.">
        <title>Pezizomycetes genomes reveal the molecular basis of ectomycorrhizal truffle lifestyle.</title>
        <authorList>
            <person name="Murat C."/>
            <person name="Payen T."/>
            <person name="Noel B."/>
            <person name="Kuo A."/>
            <person name="Morin E."/>
            <person name="Chen J."/>
            <person name="Kohler A."/>
            <person name="Krizsan K."/>
            <person name="Balestrini R."/>
            <person name="Da Silva C."/>
            <person name="Montanini B."/>
            <person name="Hainaut M."/>
            <person name="Levati E."/>
            <person name="Barry K.W."/>
            <person name="Belfiori B."/>
            <person name="Cichocki N."/>
            <person name="Clum A."/>
            <person name="Dockter R.B."/>
            <person name="Fauchery L."/>
            <person name="Guy J."/>
            <person name="Iotti M."/>
            <person name="Le Tacon F."/>
            <person name="Lindquist E.A."/>
            <person name="Lipzen A."/>
            <person name="Malagnac F."/>
            <person name="Mello A."/>
            <person name="Molinier V."/>
            <person name="Miyauchi S."/>
            <person name="Poulain J."/>
            <person name="Riccioni C."/>
            <person name="Rubini A."/>
            <person name="Sitrit Y."/>
            <person name="Splivallo R."/>
            <person name="Traeger S."/>
            <person name="Wang M."/>
            <person name="Zifcakova L."/>
            <person name="Wipf D."/>
            <person name="Zambonelli A."/>
            <person name="Paolocci F."/>
            <person name="Nowrousian M."/>
            <person name="Ottonello S."/>
            <person name="Baldrian P."/>
            <person name="Spatafora J.W."/>
            <person name="Henrissat B."/>
            <person name="Nagy L.G."/>
            <person name="Aury J.M."/>
            <person name="Wincker P."/>
            <person name="Grigoriev I.V."/>
            <person name="Bonfante P."/>
            <person name="Martin F.M."/>
        </authorList>
    </citation>
    <scope>NUCLEOTIDE SEQUENCE [LARGE SCALE GENOMIC DNA]</scope>
    <source>
        <strain evidence="1 2">ATCC MYA-4762</strain>
    </source>
</reference>